<keyword evidence="9" id="KW-1185">Reference proteome</keyword>
<evidence type="ECO:0000313" key="9">
    <source>
        <dbReference type="Proteomes" id="UP000078148"/>
    </source>
</evidence>
<name>A0A172ZMS9_9BACL</name>
<dbReference type="GO" id="GO:0005576">
    <property type="term" value="C:extracellular region"/>
    <property type="evidence" value="ECO:0007669"/>
    <property type="project" value="UniProtKB-SubCell"/>
</dbReference>
<evidence type="ECO:0000256" key="5">
    <source>
        <dbReference type="RuleBase" id="RU362066"/>
    </source>
</evidence>
<comment type="function">
    <text evidence="5">Required for morphogenesis and for the elongation of the flagellar filament by facilitating polymerization of the flagellin monomers at the tip of growing filament. Forms a capping structure, which prevents flagellin subunits (transported through the central channel of the flagellum) from leaking out without polymerization at the distal end.</text>
</comment>
<organism evidence="8 9">
    <name type="scientific">Paenibacillus bovis</name>
    <dbReference type="NCBI Taxonomy" id="1616788"/>
    <lineage>
        <taxon>Bacteria</taxon>
        <taxon>Bacillati</taxon>
        <taxon>Bacillota</taxon>
        <taxon>Bacilli</taxon>
        <taxon>Bacillales</taxon>
        <taxon>Paenibacillaceae</taxon>
        <taxon>Paenibacillus</taxon>
    </lineage>
</organism>
<dbReference type="InterPro" id="IPR040026">
    <property type="entry name" value="FliD"/>
</dbReference>
<dbReference type="AlphaFoldDB" id="A0A172ZMS9"/>
<comment type="subunit">
    <text evidence="2 5">Homopentamer.</text>
</comment>
<feature type="domain" description="Flagellar hook-associated protein 2 C-terminal" evidence="7">
    <location>
        <begin position="243"/>
        <end position="508"/>
    </location>
</feature>
<evidence type="ECO:0000256" key="2">
    <source>
        <dbReference type="ARBA" id="ARBA00011255"/>
    </source>
</evidence>
<evidence type="ECO:0000256" key="3">
    <source>
        <dbReference type="ARBA" id="ARBA00023054"/>
    </source>
</evidence>
<protein>
    <recommendedName>
        <fullName evidence="5">Flagellar hook-associated protein 2</fullName>
        <shortName evidence="5">HAP2</shortName>
    </recommendedName>
    <alternativeName>
        <fullName evidence="5">Flagellar cap protein</fullName>
    </alternativeName>
</protein>
<keyword evidence="3" id="KW-0175">Coiled coil</keyword>
<dbReference type="PANTHER" id="PTHR30288:SF0">
    <property type="entry name" value="FLAGELLAR HOOK-ASSOCIATED PROTEIN 2"/>
    <property type="match status" value="1"/>
</dbReference>
<keyword evidence="5" id="KW-0964">Secreted</keyword>
<proteinExistence type="inferred from homology"/>
<evidence type="ECO:0000256" key="1">
    <source>
        <dbReference type="ARBA" id="ARBA00009764"/>
    </source>
</evidence>
<dbReference type="GO" id="GO:0071973">
    <property type="term" value="P:bacterial-type flagellum-dependent cell motility"/>
    <property type="evidence" value="ECO:0007669"/>
    <property type="project" value="TreeGrafter"/>
</dbReference>
<dbReference type="Pfam" id="PF02465">
    <property type="entry name" value="FliD_N"/>
    <property type="match status" value="1"/>
</dbReference>
<comment type="subcellular location">
    <subcellularLocation>
        <location evidence="5">Secreted</location>
    </subcellularLocation>
    <subcellularLocation>
        <location evidence="5">Bacterial flagellum</location>
    </subcellularLocation>
</comment>
<accession>A0A172ZMS9</accession>
<gene>
    <name evidence="8" type="ORF">AR543_22465</name>
</gene>
<comment type="similarity">
    <text evidence="1 5">Belongs to the FliD family.</text>
</comment>
<dbReference type="OrthoDB" id="9776025at2"/>
<dbReference type="PANTHER" id="PTHR30288">
    <property type="entry name" value="FLAGELLAR CAP/ASSEMBLY PROTEIN FLID"/>
    <property type="match status" value="1"/>
</dbReference>
<dbReference type="GO" id="GO:0007155">
    <property type="term" value="P:cell adhesion"/>
    <property type="evidence" value="ECO:0007669"/>
    <property type="project" value="InterPro"/>
</dbReference>
<sequence length="519" mass="55031">MTSASSVLRVSGGASGMDTDSIVKQLMAAQRIPLDKLNQNKQVLEWKRESYREVNSKLVDFRQNKLFEFKKSESLNAQKAVVTGNTSAMTATANADASGIPMSVSVDQMATKATATGSALTVSGAKATTATTIGQLSGGTSDYTVKVNGEELTFKSTDTISSVISKVNSNSKAGATATFDEITGKFSISSKDFGKPLALDNGTSGGSFLELSKIKDSYPSSVTNADTSKAQVVVNGTSLNFTGDKAKATVNNTSLTFDSNVNTLNGVTMNFLNVSGAAGATNITTQTDTTKVVDTVKAFVTAYNDLLNTMKTKTEESKYKDFAPLTSEQKKSMSEDDITAWTAKAKSGMLKGDDILKTALQDMRNVITSALGSVPGGVSLPDMGITTGSYSEGGKLYLDESKLKKAVADNPQGVITTLKGTGTDTTSGVFNKLYNKLDETVTKFYDRAGTSKLSTDVNAAFNTKSIIAKELTDYNSRINALTSRLNDVESRYYKQFSAMESALSKLNSQSSSLAGYLQS</sequence>
<dbReference type="KEGG" id="pbv:AR543_22465"/>
<dbReference type="Pfam" id="PF07195">
    <property type="entry name" value="FliD_C"/>
    <property type="match status" value="1"/>
</dbReference>
<dbReference type="InterPro" id="IPR010809">
    <property type="entry name" value="FliD_C"/>
</dbReference>
<evidence type="ECO:0000256" key="4">
    <source>
        <dbReference type="ARBA" id="ARBA00023143"/>
    </source>
</evidence>
<reference evidence="9" key="1">
    <citation type="submission" date="2015-10" db="EMBL/GenBank/DDBJ databases">
        <title>Genome of Paenibacillus bovis sp. nov.</title>
        <authorList>
            <person name="Wu Z."/>
            <person name="Gao C."/>
            <person name="Liu Z."/>
            <person name="Zheng H."/>
        </authorList>
    </citation>
    <scope>NUCLEOTIDE SEQUENCE [LARGE SCALE GENOMIC DNA]</scope>
    <source>
        <strain evidence="9">BD3526</strain>
    </source>
</reference>
<dbReference type="Proteomes" id="UP000078148">
    <property type="component" value="Chromosome"/>
</dbReference>
<reference evidence="8 9" key="2">
    <citation type="journal article" date="2016" name="Int. J. Syst. Evol. Microbiol.">
        <title>Paenibacillus bovis sp. nov., isolated from raw yak (Bos grunniens) milk.</title>
        <authorList>
            <person name="Gao C."/>
            <person name="Han J."/>
            <person name="Liu Z."/>
            <person name="Xu X."/>
            <person name="Hang F."/>
            <person name="Wu Z."/>
        </authorList>
    </citation>
    <scope>NUCLEOTIDE SEQUENCE [LARGE SCALE GENOMIC DNA]</scope>
    <source>
        <strain evidence="8 9">BD3526</strain>
    </source>
</reference>
<dbReference type="InterPro" id="IPR003481">
    <property type="entry name" value="FliD_N"/>
</dbReference>
<keyword evidence="4 5" id="KW-0975">Bacterial flagellum</keyword>
<dbReference type="GO" id="GO:0009424">
    <property type="term" value="C:bacterial-type flagellum hook"/>
    <property type="evidence" value="ECO:0007669"/>
    <property type="project" value="UniProtKB-UniRule"/>
</dbReference>
<evidence type="ECO:0000259" key="6">
    <source>
        <dbReference type="Pfam" id="PF02465"/>
    </source>
</evidence>
<dbReference type="EMBL" id="CP013023">
    <property type="protein sequence ID" value="ANF98955.1"/>
    <property type="molecule type" value="Genomic_DNA"/>
</dbReference>
<dbReference type="GO" id="GO:0009421">
    <property type="term" value="C:bacterial-type flagellum filament cap"/>
    <property type="evidence" value="ECO:0007669"/>
    <property type="project" value="InterPro"/>
</dbReference>
<evidence type="ECO:0000259" key="7">
    <source>
        <dbReference type="Pfam" id="PF07195"/>
    </source>
</evidence>
<evidence type="ECO:0000313" key="8">
    <source>
        <dbReference type="EMBL" id="ANF98955.1"/>
    </source>
</evidence>
<dbReference type="STRING" id="1616788.AR543_22465"/>
<feature type="domain" description="Flagellar hook-associated protein 2 N-terminal" evidence="6">
    <location>
        <begin position="15"/>
        <end position="112"/>
    </location>
</feature>